<gene>
    <name evidence="2" type="ORF">ACH3VR_07655</name>
</gene>
<dbReference type="Proteomes" id="UP001610861">
    <property type="component" value="Unassembled WGS sequence"/>
</dbReference>
<organism evidence="2 3">
    <name type="scientific">Microbacterium alkaliflavum</name>
    <dbReference type="NCBI Taxonomy" id="3248839"/>
    <lineage>
        <taxon>Bacteria</taxon>
        <taxon>Bacillati</taxon>
        <taxon>Actinomycetota</taxon>
        <taxon>Actinomycetes</taxon>
        <taxon>Micrococcales</taxon>
        <taxon>Microbacteriaceae</taxon>
        <taxon>Microbacterium</taxon>
    </lineage>
</organism>
<sequence>MAADGETVNVTATLPGSRATISPVAARFGFWSAIATAVLTLITFALAITALPNRVDYPFTSEEIVAQWPGDYYWMFPGMLLPVLFVALVAAVHELAGADRAVFSRLALSLAVIASAVLLSDYYVQAAVMQVNLEKGQLDGWSILTQYNPNGVFIALEELGYVLISGVFLCFVPVFAERTRLDRSLRWLFVASCTATAVSFVTVGVGMGMDRGDAFEIIVVSIVWLTLVAAAPLLAVRFHRTTNIA</sequence>
<comment type="caution">
    <text evidence="2">The sequence shown here is derived from an EMBL/GenBank/DDBJ whole genome shotgun (WGS) entry which is preliminary data.</text>
</comment>
<proteinExistence type="predicted"/>
<feature type="transmembrane region" description="Helical" evidence="1">
    <location>
        <begin position="214"/>
        <end position="236"/>
    </location>
</feature>
<feature type="transmembrane region" description="Helical" evidence="1">
    <location>
        <begin position="103"/>
        <end position="124"/>
    </location>
</feature>
<evidence type="ECO:0000256" key="1">
    <source>
        <dbReference type="SAM" id="Phobius"/>
    </source>
</evidence>
<keyword evidence="1" id="KW-0472">Membrane</keyword>
<keyword evidence="1" id="KW-0812">Transmembrane</keyword>
<keyword evidence="3" id="KW-1185">Reference proteome</keyword>
<keyword evidence="1" id="KW-1133">Transmembrane helix</keyword>
<feature type="transmembrane region" description="Helical" evidence="1">
    <location>
        <begin position="159"/>
        <end position="176"/>
    </location>
</feature>
<evidence type="ECO:0000313" key="3">
    <source>
        <dbReference type="Proteomes" id="UP001610861"/>
    </source>
</evidence>
<evidence type="ECO:0008006" key="4">
    <source>
        <dbReference type="Google" id="ProtNLM"/>
    </source>
</evidence>
<evidence type="ECO:0000313" key="2">
    <source>
        <dbReference type="EMBL" id="MFH8250224.1"/>
    </source>
</evidence>
<feature type="transmembrane region" description="Helical" evidence="1">
    <location>
        <begin position="72"/>
        <end position="91"/>
    </location>
</feature>
<feature type="transmembrane region" description="Helical" evidence="1">
    <location>
        <begin position="28"/>
        <end position="52"/>
    </location>
</feature>
<protein>
    <recommendedName>
        <fullName evidence="4">DUF4386 family protein</fullName>
    </recommendedName>
</protein>
<dbReference type="EMBL" id="JBIQWL010000002">
    <property type="protein sequence ID" value="MFH8250224.1"/>
    <property type="molecule type" value="Genomic_DNA"/>
</dbReference>
<feature type="transmembrane region" description="Helical" evidence="1">
    <location>
        <begin position="188"/>
        <end position="208"/>
    </location>
</feature>
<name>A0ABW7Q5T6_9MICO</name>
<reference evidence="2 3" key="1">
    <citation type="submission" date="2024-09" db="EMBL/GenBank/DDBJ databases">
        <authorList>
            <person name="Pan X."/>
        </authorList>
    </citation>
    <scope>NUCLEOTIDE SEQUENCE [LARGE SCALE GENOMIC DNA]</scope>
    <source>
        <strain evidence="2 3">B2969</strain>
    </source>
</reference>
<dbReference type="RefSeq" id="WP_396640158.1">
    <property type="nucleotide sequence ID" value="NZ_JBIQWL010000002.1"/>
</dbReference>
<accession>A0ABW7Q5T6</accession>